<evidence type="ECO:0000313" key="2">
    <source>
        <dbReference type="EMBL" id="MCY9522265.1"/>
    </source>
</evidence>
<accession>A0ABT4DY32</accession>
<sequence>MAETGLFFNKRKYEDKPLLTFEEARSLLPEPVMDSRPDYIACYWRTWEIAYRNMHVPTEESGFVSNFVDAAFNDNIFLWDTAFITMFCNLAHPYIPGIRSLDNFYCKQLDDGEITREIVRKTGELFTRWINHDRKPLHSYFHNHYQFRGLVKTEHPKYEDMYKPDLGRTVEQPPYLTLDSLNHPILAWAELESYKHTGDGERLELVWEPLNRYYDAMCNHLYNRFGLFVTDWASMDNSPRNKYLGSGVDISCEMVLFSRNLIEIGQVLMARMERQGETARMQSIADRIVQLEQDAERFASSINKQMWDENTGFYYDVTDDGQRAPVKTIAAFWSLLAGIADEKQAEKLVWWLNDPKTFNRKHRVPVCAADEPGYNSRGGYWQGSVWAPTNTMVIRGLEKYGYDSLAREIALNHLDNVVKIYEDTGTIWENYPPDFIDSGDADKHDFVGWSGIAPTLYLLEHAIGLKGDAANQELRWRLHSGMGTIGCNRYWFAGMTLDLLAVEQSDGSYLITVTSDAPVILNVQYGAEEQRLEINGSAQLRIHG</sequence>
<reference evidence="2 3" key="1">
    <citation type="submission" date="2022-05" db="EMBL/GenBank/DDBJ databases">
        <title>Genome Sequencing of Bee-Associated Microbes.</title>
        <authorList>
            <person name="Dunlap C."/>
        </authorList>
    </citation>
    <scope>NUCLEOTIDE SEQUENCE [LARGE SCALE GENOMIC DNA]</scope>
    <source>
        <strain evidence="2 3">NRRL NRS-1438</strain>
    </source>
</reference>
<dbReference type="InterPro" id="IPR012341">
    <property type="entry name" value="6hp_glycosidase-like_sf"/>
</dbReference>
<dbReference type="Gene3D" id="1.50.10.10">
    <property type="match status" value="1"/>
</dbReference>
<dbReference type="RefSeq" id="WP_087434520.1">
    <property type="nucleotide sequence ID" value="NZ_JAMDLV010000070.1"/>
</dbReference>
<dbReference type="InterPro" id="IPR001661">
    <property type="entry name" value="Glyco_hydro_37"/>
</dbReference>
<dbReference type="PANTHER" id="PTHR23403">
    <property type="entry name" value="TREHALASE"/>
    <property type="match status" value="1"/>
</dbReference>
<organism evidence="2 3">
    <name type="scientific">Paenibacillus apiarius</name>
    <dbReference type="NCBI Taxonomy" id="46240"/>
    <lineage>
        <taxon>Bacteria</taxon>
        <taxon>Bacillati</taxon>
        <taxon>Bacillota</taxon>
        <taxon>Bacilli</taxon>
        <taxon>Bacillales</taxon>
        <taxon>Paenibacillaceae</taxon>
        <taxon>Paenibacillus</taxon>
    </lineage>
</organism>
<protein>
    <recommendedName>
        <fullName evidence="1">Mannosylglycerate hydrolase MGH1-like glycoside hydrolase domain-containing protein</fullName>
    </recommendedName>
</protein>
<dbReference type="PANTHER" id="PTHR23403:SF6">
    <property type="entry name" value="CYTOSOLIC NEUTRAL TREHALASE-RELATED"/>
    <property type="match status" value="1"/>
</dbReference>
<name>A0ABT4DY32_9BACL</name>
<evidence type="ECO:0000313" key="3">
    <source>
        <dbReference type="Proteomes" id="UP001207626"/>
    </source>
</evidence>
<dbReference type="Proteomes" id="UP001207626">
    <property type="component" value="Unassembled WGS sequence"/>
</dbReference>
<gene>
    <name evidence="2" type="ORF">M5X09_21845</name>
</gene>
<comment type="caution">
    <text evidence="2">The sequence shown here is derived from an EMBL/GenBank/DDBJ whole genome shotgun (WGS) entry which is preliminary data.</text>
</comment>
<keyword evidence="3" id="KW-1185">Reference proteome</keyword>
<feature type="domain" description="Mannosylglycerate hydrolase MGH1-like glycoside hydrolase" evidence="1">
    <location>
        <begin position="183"/>
        <end position="434"/>
    </location>
</feature>
<dbReference type="SUPFAM" id="SSF48208">
    <property type="entry name" value="Six-hairpin glycosidases"/>
    <property type="match status" value="1"/>
</dbReference>
<dbReference type="Pfam" id="PF22422">
    <property type="entry name" value="MGH1-like_GH"/>
    <property type="match status" value="1"/>
</dbReference>
<dbReference type="InterPro" id="IPR054491">
    <property type="entry name" value="MGH1-like_GH"/>
</dbReference>
<dbReference type="EMBL" id="JAMDLW010000032">
    <property type="protein sequence ID" value="MCY9522265.1"/>
    <property type="molecule type" value="Genomic_DNA"/>
</dbReference>
<dbReference type="InterPro" id="IPR008928">
    <property type="entry name" value="6-hairpin_glycosidase_sf"/>
</dbReference>
<evidence type="ECO:0000259" key="1">
    <source>
        <dbReference type="Pfam" id="PF22422"/>
    </source>
</evidence>
<proteinExistence type="predicted"/>